<dbReference type="PANTHER" id="PTHR33546">
    <property type="entry name" value="LARGE, MULTIFUNCTIONAL SECRETED PROTEIN-RELATED"/>
    <property type="match status" value="1"/>
</dbReference>
<dbReference type="SUPFAM" id="SSF48371">
    <property type="entry name" value="ARM repeat"/>
    <property type="match status" value="1"/>
</dbReference>
<dbReference type="SUPFAM" id="SSF50952">
    <property type="entry name" value="Soluble quinoprotein glucose dehydrogenase"/>
    <property type="match status" value="1"/>
</dbReference>
<organism evidence="7 8">
    <name type="scientific">Pedosphaera parvula (strain Ellin514)</name>
    <dbReference type="NCBI Taxonomy" id="320771"/>
    <lineage>
        <taxon>Bacteria</taxon>
        <taxon>Pseudomonadati</taxon>
        <taxon>Verrucomicrobiota</taxon>
        <taxon>Pedosphaerae</taxon>
        <taxon>Pedosphaerales</taxon>
        <taxon>Pedosphaeraceae</taxon>
        <taxon>Pedosphaera</taxon>
    </lineage>
</organism>
<comment type="caution">
    <text evidence="7">The sequence shown here is derived from an EMBL/GenBank/DDBJ whole genome shotgun (WGS) entry which is preliminary data.</text>
</comment>
<dbReference type="InterPro" id="IPR011989">
    <property type="entry name" value="ARM-like"/>
</dbReference>
<dbReference type="InterPro" id="IPR036909">
    <property type="entry name" value="Cyt_c-like_dom_sf"/>
</dbReference>
<dbReference type="InterPro" id="IPR016024">
    <property type="entry name" value="ARM-type_fold"/>
</dbReference>
<dbReference type="Gene3D" id="1.10.760.10">
    <property type="entry name" value="Cytochrome c-like domain"/>
    <property type="match status" value="1"/>
</dbReference>
<feature type="chain" id="PRO_5002892910" evidence="5">
    <location>
        <begin position="24"/>
        <end position="1108"/>
    </location>
</feature>
<feature type="domain" description="Cytochrome c" evidence="6">
    <location>
        <begin position="964"/>
        <end position="1104"/>
    </location>
</feature>
<dbReference type="Gene3D" id="2.120.10.30">
    <property type="entry name" value="TolB, C-terminal domain"/>
    <property type="match status" value="1"/>
</dbReference>
<dbReference type="InterPro" id="IPR011041">
    <property type="entry name" value="Quinoprot_gluc/sorb_DH_b-prop"/>
</dbReference>
<dbReference type="InterPro" id="IPR013428">
    <property type="entry name" value="Membrane-bound_put_N"/>
</dbReference>
<gene>
    <name evidence="7" type="ORF">Cflav_PD5154</name>
</gene>
<keyword evidence="2 4" id="KW-0479">Metal-binding</keyword>
<dbReference type="InterPro" id="IPR004155">
    <property type="entry name" value="PBS_lyase_HEAT"/>
</dbReference>
<dbReference type="Pfam" id="PF13646">
    <property type="entry name" value="HEAT_2"/>
    <property type="match status" value="1"/>
</dbReference>
<evidence type="ECO:0000256" key="2">
    <source>
        <dbReference type="ARBA" id="ARBA00022723"/>
    </source>
</evidence>
<feature type="signal peptide" evidence="5">
    <location>
        <begin position="1"/>
        <end position="23"/>
    </location>
</feature>
<keyword evidence="3 4" id="KW-0408">Iron</keyword>
<dbReference type="Gene3D" id="1.25.10.10">
    <property type="entry name" value="Leucine-rich Repeat Variant"/>
    <property type="match status" value="2"/>
</dbReference>
<dbReference type="GO" id="GO:0046872">
    <property type="term" value="F:metal ion binding"/>
    <property type="evidence" value="ECO:0007669"/>
    <property type="project" value="UniProtKB-KW"/>
</dbReference>
<reference evidence="7 8" key="1">
    <citation type="journal article" date="2011" name="J. Bacteriol.">
        <title>Genome sequence of 'Pedosphaera parvula' Ellin514, an aerobic Verrucomicrobial isolate from pasture soil.</title>
        <authorList>
            <person name="Kant R."/>
            <person name="van Passel M.W."/>
            <person name="Sangwan P."/>
            <person name="Palva A."/>
            <person name="Lucas S."/>
            <person name="Copeland A."/>
            <person name="Lapidus A."/>
            <person name="Glavina Del Rio T."/>
            <person name="Dalin E."/>
            <person name="Tice H."/>
            <person name="Bruce D."/>
            <person name="Goodwin L."/>
            <person name="Pitluck S."/>
            <person name="Chertkov O."/>
            <person name="Larimer F.W."/>
            <person name="Land M.L."/>
            <person name="Hauser L."/>
            <person name="Brettin T.S."/>
            <person name="Detter J.C."/>
            <person name="Han S."/>
            <person name="de Vos W.M."/>
            <person name="Janssen P.H."/>
            <person name="Smidt H."/>
        </authorList>
    </citation>
    <scope>NUCLEOTIDE SEQUENCE [LARGE SCALE GENOMIC DNA]</scope>
    <source>
        <strain evidence="7 8">Ellin514</strain>
    </source>
</reference>
<dbReference type="InterPro" id="IPR009056">
    <property type="entry name" value="Cyt_c-like_dom"/>
</dbReference>
<dbReference type="Pfam" id="PF00034">
    <property type="entry name" value="Cytochrom_C"/>
    <property type="match status" value="1"/>
</dbReference>
<evidence type="ECO:0000259" key="6">
    <source>
        <dbReference type="PROSITE" id="PS51007"/>
    </source>
</evidence>
<dbReference type="EMBL" id="ABOX02000004">
    <property type="protein sequence ID" value="EEF62519.1"/>
    <property type="molecule type" value="Genomic_DNA"/>
</dbReference>
<protein>
    <submittedName>
        <fullName evidence="7">Heme-binding protein</fullName>
    </submittedName>
</protein>
<evidence type="ECO:0000313" key="8">
    <source>
        <dbReference type="Proteomes" id="UP000003688"/>
    </source>
</evidence>
<dbReference type="RefSeq" id="WP_007413399.1">
    <property type="nucleotide sequence ID" value="NZ_ABOX02000004.1"/>
</dbReference>
<keyword evidence="1 4" id="KW-0349">Heme</keyword>
<accession>B9XC51</accession>
<dbReference type="GO" id="GO:0009055">
    <property type="term" value="F:electron transfer activity"/>
    <property type="evidence" value="ECO:0007669"/>
    <property type="project" value="InterPro"/>
</dbReference>
<name>B9XC51_PEDPL</name>
<dbReference type="Proteomes" id="UP000003688">
    <property type="component" value="Unassembled WGS sequence"/>
</dbReference>
<dbReference type="GO" id="GO:0020037">
    <property type="term" value="F:heme binding"/>
    <property type="evidence" value="ECO:0007669"/>
    <property type="project" value="InterPro"/>
</dbReference>
<dbReference type="AlphaFoldDB" id="B9XC51"/>
<keyword evidence="8" id="KW-1185">Reference proteome</keyword>
<evidence type="ECO:0000256" key="1">
    <source>
        <dbReference type="ARBA" id="ARBA00022617"/>
    </source>
</evidence>
<dbReference type="InterPro" id="IPR011042">
    <property type="entry name" value="6-blade_b-propeller_TolB-like"/>
</dbReference>
<proteinExistence type="predicted"/>
<dbReference type="NCBIfam" id="TIGR02604">
    <property type="entry name" value="Piru_Ver_Nterm"/>
    <property type="match status" value="1"/>
</dbReference>
<dbReference type="Pfam" id="PF23500">
    <property type="entry name" value="DUF7133"/>
    <property type="match status" value="1"/>
</dbReference>
<evidence type="ECO:0000256" key="3">
    <source>
        <dbReference type="ARBA" id="ARBA00023004"/>
    </source>
</evidence>
<evidence type="ECO:0000256" key="5">
    <source>
        <dbReference type="SAM" id="SignalP"/>
    </source>
</evidence>
<sequence precursor="true">MNVMTLRRSLLCLSLLLPFQAPGADLKPLIDPESAIKLFAPPPGFKMDLFAAEPQLLNPVAFTIDEQGRVYIAETFRYRKSVLDARAHMEMYADDIAARTVEDRVAEIKKHFGDKWQTLTNESERIQLLEDRDGDGRADYSTNFADGFNTVVDGLGAGVLARKGNVYFTDIPNLWLLQDTNHTGHAETRTSLSYGYGVHFSLIGHDLHGPRFGPDGRLYFSMGDRGANVKTKEGKVLAYPDTGSILRCNPDGSDLAVFAYGVRNPQGLAFDNYGNLFSGDNNCDNGDSARLVYIVEGGDSGWRTGYQVSETTPAGLWNSEKLWHLHTPEQAAYLVPPIAHIAQGPAGFNHYPGTGFPDRWQDHFFLCDYKGSSVNSGIHSFALRPAGAGYEMVDHTNFIWRILATDIEFSPDGRMFIADWVAHWPRTDKGRLYRFYDPSLVNSDLVLATKKLINEGMEKRSSDELGKLLSHPDQRVRQAAQFEIADRAIARLNSNKEYVSLLLDVAQHGTNQLGRIHALWGLGQIGRCNETASHLLEPVIPLLQDQDTEIRAQTAKLLGEAKTSAGFTGLVGALKDANSRVRFFAALSLAKLKNDKAVEPLLALLRENADKDPFLRHAAVMGLVGTADKSALTAAAKDASASVRMGVLLAMRRLELPEISTFLHDSSPLIVIEAARAINDEPITGAFPQLAELISHPSKDAMLDWRAVNANFRLGGEGNAIALAKYAAQSNAPEKARDEALHALATWAQPAPRDRVVGLVRPLPARDAGIAAKALTPVMTDLLQNGPNAVRIAAIHAAEHLSLTNANSTLDEIVKDTKLPGSVRVAALAALKKFHDNRLPELLKLATNDADADVRNEGNRALAQTNPEEASGALAAILDRGDVKESQNAFATLGQLKTDASRKILNRWLTRLAAGSVAPALEFDLMEAARQNGAPALQKKLKNYLASQSAGDEFKGFRETLVGGNAESGRKVFMELPQAGCVTCHRINGQGGNVGPDLAGILTRHNREYILESILYPNKQIATGFENLIIKTRDGKTIAGILKQETDSELSLNSPDEGGYQIVTIKKADIASRESGPSAMPEGLGSAISKRNIRDLVEFLSSVKQVGD</sequence>
<dbReference type="STRING" id="320771.Cflav_PD5154"/>
<evidence type="ECO:0000313" key="7">
    <source>
        <dbReference type="EMBL" id="EEF62519.1"/>
    </source>
</evidence>
<dbReference type="PROSITE" id="PS51007">
    <property type="entry name" value="CYTC"/>
    <property type="match status" value="1"/>
</dbReference>
<dbReference type="NCBIfam" id="TIGR02603">
    <property type="entry name" value="CxxCH_TIGR02603"/>
    <property type="match status" value="1"/>
</dbReference>
<dbReference type="PANTHER" id="PTHR33546:SF1">
    <property type="entry name" value="LARGE, MULTIFUNCTIONAL SECRETED PROTEIN"/>
    <property type="match status" value="1"/>
</dbReference>
<dbReference type="InterPro" id="IPR013427">
    <property type="entry name" value="Haem-bd_dom_put"/>
</dbReference>
<dbReference type="InterPro" id="IPR055557">
    <property type="entry name" value="DUF7133"/>
</dbReference>
<dbReference type="SUPFAM" id="SSF46626">
    <property type="entry name" value="Cytochrome c"/>
    <property type="match status" value="1"/>
</dbReference>
<dbReference type="SMART" id="SM00567">
    <property type="entry name" value="EZ_HEAT"/>
    <property type="match status" value="2"/>
</dbReference>
<evidence type="ECO:0000256" key="4">
    <source>
        <dbReference type="PROSITE-ProRule" id="PRU00433"/>
    </source>
</evidence>
<keyword evidence="5" id="KW-0732">Signal</keyword>